<protein>
    <recommendedName>
        <fullName evidence="4">Lipoprotein</fullName>
    </recommendedName>
</protein>
<comment type="caution">
    <text evidence="2">The sequence shown here is derived from an EMBL/GenBank/DDBJ whole genome shotgun (WGS) entry which is preliminary data.</text>
</comment>
<reference evidence="2 3" key="1">
    <citation type="submission" date="2024-10" db="EMBL/GenBank/DDBJ databases">
        <title>The Natural Products Discovery Center: Release of the First 8490 Sequenced Strains for Exploring Actinobacteria Biosynthetic Diversity.</title>
        <authorList>
            <person name="Kalkreuter E."/>
            <person name="Kautsar S.A."/>
            <person name="Yang D."/>
            <person name="Bader C.D."/>
            <person name="Teijaro C.N."/>
            <person name="Fluegel L."/>
            <person name="Davis C.M."/>
            <person name="Simpson J.R."/>
            <person name="Lauterbach L."/>
            <person name="Steele A.D."/>
            <person name="Gui C."/>
            <person name="Meng S."/>
            <person name="Li G."/>
            <person name="Viehrig K."/>
            <person name="Ye F."/>
            <person name="Su P."/>
            <person name="Kiefer A.F."/>
            <person name="Nichols A."/>
            <person name="Cepeda A.J."/>
            <person name="Yan W."/>
            <person name="Fan B."/>
            <person name="Jiang Y."/>
            <person name="Adhikari A."/>
            <person name="Zheng C.-J."/>
            <person name="Schuster L."/>
            <person name="Cowan T.M."/>
            <person name="Smanski M.J."/>
            <person name="Chevrette M.G."/>
            <person name="De Carvalho L.P.S."/>
            <person name="Shen B."/>
        </authorList>
    </citation>
    <scope>NUCLEOTIDE SEQUENCE [LARGE SCALE GENOMIC DNA]</scope>
    <source>
        <strain evidence="2 3">NPDC050545</strain>
    </source>
</reference>
<accession>A0ABW7YXA1</accession>
<dbReference type="Proteomes" id="UP001612741">
    <property type="component" value="Unassembled WGS sequence"/>
</dbReference>
<organism evidence="2 3">
    <name type="scientific">Nonomuraea typhae</name>
    <dbReference type="NCBI Taxonomy" id="2603600"/>
    <lineage>
        <taxon>Bacteria</taxon>
        <taxon>Bacillati</taxon>
        <taxon>Actinomycetota</taxon>
        <taxon>Actinomycetes</taxon>
        <taxon>Streptosporangiales</taxon>
        <taxon>Streptosporangiaceae</taxon>
        <taxon>Nonomuraea</taxon>
    </lineage>
</organism>
<evidence type="ECO:0008006" key="4">
    <source>
        <dbReference type="Google" id="ProtNLM"/>
    </source>
</evidence>
<sequence>MRLGASSRAAAAVLACFAVLVGCAGEPQRPTLADATRQLVSDGDALVSEIGPDLTGLTKERATQSDRKATCLKDEEQRYYIAKGNFANPTAEDALSLVGLLKGKLIARGYYSEVVDNLDLWEDNLGVAVVVNPKVRLTFILLARMEPAPNVMIVGKTECYPRRS</sequence>
<dbReference type="PROSITE" id="PS51257">
    <property type="entry name" value="PROKAR_LIPOPROTEIN"/>
    <property type="match status" value="1"/>
</dbReference>
<dbReference type="EMBL" id="JBITGY010000005">
    <property type="protein sequence ID" value="MFI6499904.1"/>
    <property type="molecule type" value="Genomic_DNA"/>
</dbReference>
<proteinExistence type="predicted"/>
<keyword evidence="1" id="KW-0732">Signal</keyword>
<keyword evidence="3" id="KW-1185">Reference proteome</keyword>
<gene>
    <name evidence="2" type="ORF">ACIBG2_21130</name>
</gene>
<feature type="chain" id="PRO_5046441752" description="Lipoprotein" evidence="1">
    <location>
        <begin position="25"/>
        <end position="164"/>
    </location>
</feature>
<feature type="signal peptide" evidence="1">
    <location>
        <begin position="1"/>
        <end position="24"/>
    </location>
</feature>
<evidence type="ECO:0000256" key="1">
    <source>
        <dbReference type="SAM" id="SignalP"/>
    </source>
</evidence>
<evidence type="ECO:0000313" key="3">
    <source>
        <dbReference type="Proteomes" id="UP001612741"/>
    </source>
</evidence>
<name>A0ABW7YXA1_9ACTN</name>
<dbReference type="RefSeq" id="WP_397083497.1">
    <property type="nucleotide sequence ID" value="NZ_JBITGY010000005.1"/>
</dbReference>
<evidence type="ECO:0000313" key="2">
    <source>
        <dbReference type="EMBL" id="MFI6499904.1"/>
    </source>
</evidence>